<evidence type="ECO:0000256" key="7">
    <source>
        <dbReference type="ARBA" id="ARBA00022801"/>
    </source>
</evidence>
<feature type="signal peptide" evidence="14">
    <location>
        <begin position="1"/>
        <end position="23"/>
    </location>
</feature>
<dbReference type="CDD" id="cd00096">
    <property type="entry name" value="Ig"/>
    <property type="match status" value="2"/>
</dbReference>
<keyword evidence="6" id="KW-0677">Repeat</keyword>
<dbReference type="InterPro" id="IPR000718">
    <property type="entry name" value="Peptidase_M13"/>
</dbReference>
<feature type="region of interest" description="Disordered" evidence="12">
    <location>
        <begin position="1794"/>
        <end position="1846"/>
    </location>
</feature>
<keyword evidence="18" id="KW-1185">Reference proteome</keyword>
<evidence type="ECO:0000256" key="3">
    <source>
        <dbReference type="ARBA" id="ARBA00007357"/>
    </source>
</evidence>
<evidence type="ECO:0000256" key="13">
    <source>
        <dbReference type="SAM" id="Phobius"/>
    </source>
</evidence>
<dbReference type="InterPro" id="IPR018497">
    <property type="entry name" value="Peptidase_M13_C"/>
</dbReference>
<dbReference type="SUPFAM" id="SSF49265">
    <property type="entry name" value="Fibronectin type III"/>
    <property type="match status" value="1"/>
</dbReference>
<dbReference type="PROSITE" id="PS51885">
    <property type="entry name" value="NEPRILYSIN"/>
    <property type="match status" value="1"/>
</dbReference>
<dbReference type="InterPro" id="IPR008753">
    <property type="entry name" value="Peptidase_M13_N"/>
</dbReference>
<evidence type="ECO:0000256" key="12">
    <source>
        <dbReference type="SAM" id="MobiDB-lite"/>
    </source>
</evidence>
<sequence length="2568" mass="282086">MDTGMRGLVVVCLALVLAICASAAPSQKSRRLPVYEKKSSRGTRYEVCTSPECTVAAADFIAAMDTTVDPCQDFYQFACGNWIANNPVPDDASRWAMFDVLDKALMNALATILTEPINPEDPEPINKAKVYYAGCLDEALLETIGLQPLIDFLNQFGGWPMTDSNWSDALFDWQVSISEARKQVAAGYLINLWVFADEKDTFSTTIYIDQTSLGLARTILTNPGDYQEIIDAYSTYMANTASLIATSLGQDTSQIDSEVADVLAFEIALAGITTPSEERRSIERMYNPMTVAELSQITAGSDIDWVQMLSNMFSATSITVDDSTRVIVQEIDYLTNLTSLISSTSSRTLSNYIMWRHVKSLGDETNGAMREASFQFSMVANGVTAQRARAELCAEKSNNQLGQAIGIKYVESYFSQQAKDEVNAMVEDLRAAFEDLLGMNQWMDAETKPKAFEKAEAISKSIGYPDWYGNDTALLTYYADLGDINTNSHFQNSLNIRNWMSTDELNDYGLPADRERWVMPPAYVNAYYMPEFNSINFPAGILQSPFYRANTLQALNYGGIGQVIGHEITHGFDDQGKQNDKDGNAIPWWNNATLEAFSEKAQCIVDQYDNIRIPEGENIADNGGLREALLAYLKYVNRTGEEPRLPGLTDYTPIQLFFLSNANIWCTTNTDAGLVNQILTDPHSPGVVAGQQKFVVRPKSVSVMEGEDVMLRCVVDKQQGRVQWTKDGFALGFERHVPGYPRYTYLGDAGRGEHHLAISHVSFTDDGEYQCQVGPTLNSPPIWAAANVTVLLAPSSIRVEGYRNGDVVEATAGSTLHLRCAVTGARPPPSLTWYIQDTQVNQGQMRTQVVRSSVAGRWDVVSQLVVRVRAEDDGKNVSCQAIHPGIMASGTITTSITLSVPHQPKLPVIIGYKTGNTLTVGQHLSLICRVTGGNPVPSLLWYRDELLLDDTFGLERPGSKVTVNALDIVVQEKDDGVEYECRATSPLQTRPLHAATTLSVHYGPGSVHVTGPSRVEEGGSVSLRCQATEANPAASLSWFVNDEAVTSPGMLVSQVDGGGWLSSSQLVWNVEGAQDDGQVVVECRASHPALTHSLHHTLIITVVKAAGAPVLEGEALREVLSGSSVSLVCSSPGNQDTTTLRVYKRGQVVSTEVVQEGNMTRAQTQLRVTPADNSARVKCEVTSQASRTPKVTSTRLKVLFGPRDVSGSAVPSVADEGSIVTLTCLTSSSNPPTNITWISEGTRLLPYNTQVSPSAFSGSSSRSELQLTVTAEDNGRTFTCQADNGLGSPLHRKISLKVLHAPVWREVPAPEVNVWEGSEVVITAMAAANPGPVRYWWRRGKEMLVGAGGELRLGRVSRDMTANYTVSAYSRRGAINSTFLLNVQYGPESVSAPEQVAVSVGENVNIRCSATGNPVPHLVWTYKNHTLGSGVGAVRLVVPSVQPEDTGVYLCVASSNSNPSHTHTTAATKLIVAQAVSVSKDAGLSRGSWVSVGGQGRLVCHVKAHPPPTFTWTSEGRRIYSDKKFILHEPVLVDGLVSWMSVLEVTDVTPMDYRIYVCSATNNLGSDSTSITLRPPTRPLPPTDLKQVINVTNVTVTLGWVPNMAGAIPESYTVRYKIADTLVYQYEDVDNKTEVTVGELQPGQEYLITTRATNHQGNSDYVTPPLTFTTLDDSVGEDVSVSHQLTSLLLLAIILAAVGLIALNVAIVICLLRRFRQKRNSIRSTDSSTKTTSLTTHANTSGSSPDSHQHHHTHHHHIPSTLTARTKPKPLNNQQTAHHLNQAHNEAINLASATPVLNKKHRTPCKEKQKIQIRAGKKINRKSSHNSRVQDSPGYTKSNNNNNSNSYFAQARLMGNMNSTSLNNRTAKKSPTSVHPEARSLIPHRQERDLLPTIQMTAQDDQQDDQTSDTSNESTETAIYLDNVSPPPPPSLNMKAQQLHEDPTRVLLSSGVQKYKDEATQHTWQHEPLPSNENEIGTQAHQAGITSDLQNAIMQRREQTRPQIHIPEEPEGLPDNEQLMFPQSTGQQHHQIDQQESDRTAFNHLVHSSANVASYNILNRAQQLSELNHQNSTSAQHRHRRKVTEMAPVSLSTESNQQNVVTVSPGQKRRHQHSTPSQRQHHTPLSGRIPNLPVQMISPGVQHHLSSLSDLSPGVREVNHRHPSSIRTELNSPSRSQPQVKQRTPPQPKPPRTPQYIPPHTPQHPPPHTPDISYRQSPQLRHELNQTAQTSSNPKQLQTKPPSPSKRSSYPSLPPPSPSTRVRHQQSLSPQNLVQQQQQQSLFTLSHQIPNSPPSLSDPSWQHHQSSPVNNSLQHPPTSTPPSFNQPHHPPGSIQYHPTQTPPSPSSSSSSQHHLTSSLSPSPLHHLPPTPPGSVPRRPPPTPPRLRHQHPPPSPSPATENKLPLTTPSTPVSHHPSHLHSSRFTQTPRPVHSRQQSKIAEFRKSISRSLEDYHSHAATHQEGNQGYQEHKNSATTQKGTLHAKPTLINSSGVSTSLPKDINWRTDTHAGHEAYVLEMGQQQQQQARRLVHTLVDDLTPAATSSPITSRRRRTRFPDDFLWQGGPGRM</sequence>
<feature type="compositionally biased region" description="Polar residues" evidence="12">
    <location>
        <begin position="1826"/>
        <end position="1837"/>
    </location>
</feature>
<evidence type="ECO:0000256" key="5">
    <source>
        <dbReference type="ARBA" id="ARBA00022723"/>
    </source>
</evidence>
<feature type="compositionally biased region" description="Polar residues" evidence="12">
    <location>
        <begin position="1859"/>
        <end position="1873"/>
    </location>
</feature>
<feature type="region of interest" description="Disordered" evidence="12">
    <location>
        <begin position="1721"/>
        <end position="1777"/>
    </location>
</feature>
<keyword evidence="13" id="KW-0812">Transmembrane</keyword>
<feature type="compositionally biased region" description="Basic residues" evidence="12">
    <location>
        <begin position="1749"/>
        <end position="1758"/>
    </location>
</feature>
<dbReference type="PANTHER" id="PTHR11733">
    <property type="entry name" value="ZINC METALLOPROTEASE FAMILY M13 NEPRILYSIN-RELATED"/>
    <property type="match status" value="1"/>
</dbReference>
<feature type="compositionally biased region" description="Basic residues" evidence="12">
    <location>
        <begin position="1815"/>
        <end position="1825"/>
    </location>
</feature>
<feature type="region of interest" description="Disordered" evidence="12">
    <location>
        <begin position="2069"/>
        <end position="2134"/>
    </location>
</feature>
<dbReference type="Proteomes" id="UP001286313">
    <property type="component" value="Unassembled WGS sequence"/>
</dbReference>
<evidence type="ECO:0000259" key="15">
    <source>
        <dbReference type="PROSITE" id="PS50835"/>
    </source>
</evidence>
<keyword evidence="5" id="KW-0479">Metal-binding</keyword>
<feature type="domain" description="Ig-like" evidence="15">
    <location>
        <begin position="685"/>
        <end position="789"/>
    </location>
</feature>
<feature type="compositionally biased region" description="Low complexity" evidence="12">
    <location>
        <begin position="1722"/>
        <end position="1741"/>
    </location>
</feature>
<evidence type="ECO:0000313" key="18">
    <source>
        <dbReference type="Proteomes" id="UP001286313"/>
    </source>
</evidence>
<name>A0AAE1FAI7_PETCI</name>
<dbReference type="SMART" id="SM00408">
    <property type="entry name" value="IGc2"/>
    <property type="match status" value="6"/>
</dbReference>
<dbReference type="InterPro" id="IPR003961">
    <property type="entry name" value="FN3_dom"/>
</dbReference>
<feature type="region of interest" description="Disordered" evidence="12">
    <location>
        <begin position="2460"/>
        <end position="2494"/>
    </location>
</feature>
<protein>
    <submittedName>
        <fullName evidence="17">Uncharacterized protein</fullName>
    </submittedName>
</protein>
<comment type="caution">
    <text evidence="17">The sequence shown here is derived from an EMBL/GenBank/DDBJ whole genome shotgun (WGS) entry which is preliminary data.</text>
</comment>
<evidence type="ECO:0000256" key="11">
    <source>
        <dbReference type="ARBA" id="ARBA00023157"/>
    </source>
</evidence>
<dbReference type="SUPFAM" id="SSF48726">
    <property type="entry name" value="Immunoglobulin"/>
    <property type="match status" value="9"/>
</dbReference>
<dbReference type="CDD" id="cd00063">
    <property type="entry name" value="FN3"/>
    <property type="match status" value="1"/>
</dbReference>
<dbReference type="Gene3D" id="3.40.390.10">
    <property type="entry name" value="Collagenase (Catalytic Domain)"/>
    <property type="match status" value="1"/>
</dbReference>
<dbReference type="InterPro" id="IPR013783">
    <property type="entry name" value="Ig-like_fold"/>
</dbReference>
<feature type="compositionally biased region" description="Pro residues" evidence="12">
    <location>
        <begin position="2366"/>
        <end position="2384"/>
    </location>
</feature>
<dbReference type="InterPro" id="IPR013162">
    <property type="entry name" value="CD80_C2-set"/>
</dbReference>
<feature type="chain" id="PRO_5041922575" evidence="14">
    <location>
        <begin position="24"/>
        <end position="2568"/>
    </location>
</feature>
<feature type="domain" description="Fibronectin type-III" evidence="16">
    <location>
        <begin position="1581"/>
        <end position="1673"/>
    </location>
</feature>
<keyword evidence="14" id="KW-0732">Signal</keyword>
<keyword evidence="8" id="KW-0862">Zinc</keyword>
<dbReference type="InterPro" id="IPR036179">
    <property type="entry name" value="Ig-like_dom_sf"/>
</dbReference>
<dbReference type="EMBL" id="JAWQEG010002676">
    <property type="protein sequence ID" value="KAK3870387.1"/>
    <property type="molecule type" value="Genomic_DNA"/>
</dbReference>
<dbReference type="PROSITE" id="PS50853">
    <property type="entry name" value="FN3"/>
    <property type="match status" value="1"/>
</dbReference>
<feature type="compositionally biased region" description="Polar residues" evidence="12">
    <location>
        <begin position="2461"/>
        <end position="2479"/>
    </location>
</feature>
<evidence type="ECO:0000256" key="2">
    <source>
        <dbReference type="ARBA" id="ARBA00004167"/>
    </source>
</evidence>
<feature type="domain" description="Ig-like" evidence="15">
    <location>
        <begin position="794"/>
        <end position="899"/>
    </location>
</feature>
<dbReference type="CDD" id="cd08662">
    <property type="entry name" value="M13"/>
    <property type="match status" value="1"/>
</dbReference>
<dbReference type="InterPro" id="IPR007110">
    <property type="entry name" value="Ig-like_dom"/>
</dbReference>
<proteinExistence type="inferred from homology"/>
<dbReference type="Pfam" id="PF01431">
    <property type="entry name" value="Peptidase_M13"/>
    <property type="match status" value="1"/>
</dbReference>
<feature type="compositionally biased region" description="Pro residues" evidence="12">
    <location>
        <begin position="2185"/>
        <end position="2209"/>
    </location>
</feature>
<keyword evidence="7" id="KW-0378">Hydrolase</keyword>
<feature type="domain" description="Ig-like" evidence="15">
    <location>
        <begin position="1387"/>
        <end position="1468"/>
    </location>
</feature>
<dbReference type="Gene3D" id="2.60.40.10">
    <property type="entry name" value="Immunoglobulins"/>
    <property type="match status" value="10"/>
</dbReference>
<dbReference type="GO" id="GO:0004222">
    <property type="term" value="F:metalloendopeptidase activity"/>
    <property type="evidence" value="ECO:0007669"/>
    <property type="project" value="InterPro"/>
</dbReference>
<feature type="region of interest" description="Disordered" evidence="12">
    <location>
        <begin position="2153"/>
        <end position="2439"/>
    </location>
</feature>
<evidence type="ECO:0000256" key="6">
    <source>
        <dbReference type="ARBA" id="ARBA00022737"/>
    </source>
</evidence>
<feature type="compositionally biased region" description="Polar residues" evidence="12">
    <location>
        <begin position="2294"/>
        <end position="2326"/>
    </location>
</feature>
<dbReference type="Pfam" id="PF00041">
    <property type="entry name" value="fn3"/>
    <property type="match status" value="1"/>
</dbReference>
<dbReference type="GO" id="GO:0005886">
    <property type="term" value="C:plasma membrane"/>
    <property type="evidence" value="ECO:0007669"/>
    <property type="project" value="TreeGrafter"/>
</dbReference>
<evidence type="ECO:0000256" key="4">
    <source>
        <dbReference type="ARBA" id="ARBA00022670"/>
    </source>
</evidence>
<dbReference type="Pfam" id="PF05649">
    <property type="entry name" value="Peptidase_M13_N"/>
    <property type="match status" value="1"/>
</dbReference>
<dbReference type="SMART" id="SM00060">
    <property type="entry name" value="FN3"/>
    <property type="match status" value="1"/>
</dbReference>
<evidence type="ECO:0000259" key="16">
    <source>
        <dbReference type="PROSITE" id="PS50853"/>
    </source>
</evidence>
<comment type="similarity">
    <text evidence="3">Belongs to the peptidase M13 family.</text>
</comment>
<keyword evidence="11" id="KW-1015">Disulfide bond</keyword>
<feature type="region of interest" description="Disordered" evidence="12">
    <location>
        <begin position="2006"/>
        <end position="2035"/>
    </location>
</feature>
<feature type="domain" description="Ig-like" evidence="15">
    <location>
        <begin position="1473"/>
        <end position="1572"/>
    </location>
</feature>
<keyword evidence="4" id="KW-0645">Protease</keyword>
<keyword evidence="9" id="KW-0482">Metalloprotease</keyword>
<dbReference type="Pfam" id="PF08205">
    <property type="entry name" value="C2-set_2"/>
    <property type="match status" value="3"/>
</dbReference>
<keyword evidence="10 13" id="KW-0472">Membrane</keyword>
<dbReference type="PANTHER" id="PTHR11733:SF237">
    <property type="entry name" value="NEPRILYSIN-LIKE 4"/>
    <property type="match status" value="1"/>
</dbReference>
<dbReference type="GO" id="GO:0030154">
    <property type="term" value="P:cell differentiation"/>
    <property type="evidence" value="ECO:0007669"/>
    <property type="project" value="UniProtKB-ARBA"/>
</dbReference>
<dbReference type="Pfam" id="PF07679">
    <property type="entry name" value="I-set"/>
    <property type="match status" value="1"/>
</dbReference>
<dbReference type="Pfam" id="PF13927">
    <property type="entry name" value="Ig_3"/>
    <property type="match status" value="2"/>
</dbReference>
<dbReference type="PROSITE" id="PS50835">
    <property type="entry name" value="IG_LIKE"/>
    <property type="match status" value="7"/>
</dbReference>
<feature type="compositionally biased region" description="Low complexity" evidence="12">
    <location>
        <begin position="2265"/>
        <end position="2288"/>
    </location>
</feature>
<feature type="domain" description="Ig-like" evidence="15">
    <location>
        <begin position="1004"/>
        <end position="1101"/>
    </location>
</feature>
<feature type="compositionally biased region" description="Low complexity" evidence="12">
    <location>
        <begin position="2346"/>
        <end position="2365"/>
    </location>
</feature>
<accession>A0AAE1FAI7</accession>
<evidence type="ECO:0000256" key="10">
    <source>
        <dbReference type="ARBA" id="ARBA00023136"/>
    </source>
</evidence>
<dbReference type="Gene3D" id="1.10.1380.10">
    <property type="entry name" value="Neutral endopeptidase , domain2"/>
    <property type="match status" value="1"/>
</dbReference>
<dbReference type="SUPFAM" id="SSF55486">
    <property type="entry name" value="Metalloproteases ('zincins'), catalytic domain"/>
    <property type="match status" value="1"/>
</dbReference>
<dbReference type="InterPro" id="IPR013098">
    <property type="entry name" value="Ig_I-set"/>
</dbReference>
<keyword evidence="13" id="KW-1133">Transmembrane helix</keyword>
<feature type="domain" description="Ig-like" evidence="15">
    <location>
        <begin position="1189"/>
        <end position="1295"/>
    </location>
</feature>
<dbReference type="InterPro" id="IPR003598">
    <property type="entry name" value="Ig_sub2"/>
</dbReference>
<dbReference type="InterPro" id="IPR003599">
    <property type="entry name" value="Ig_sub"/>
</dbReference>
<feature type="compositionally biased region" description="Polar residues" evidence="12">
    <location>
        <begin position="2090"/>
        <end position="2105"/>
    </location>
</feature>
<evidence type="ECO:0000256" key="14">
    <source>
        <dbReference type="SAM" id="SignalP"/>
    </source>
</evidence>
<evidence type="ECO:0000256" key="8">
    <source>
        <dbReference type="ARBA" id="ARBA00022833"/>
    </source>
</evidence>
<dbReference type="GO" id="GO:0016485">
    <property type="term" value="P:protein processing"/>
    <property type="evidence" value="ECO:0007669"/>
    <property type="project" value="TreeGrafter"/>
</dbReference>
<feature type="domain" description="Ig-like" evidence="15">
    <location>
        <begin position="904"/>
        <end position="999"/>
    </location>
</feature>
<dbReference type="InterPro" id="IPR042089">
    <property type="entry name" value="Peptidase_M13_dom_2"/>
</dbReference>
<dbReference type="InterPro" id="IPR036116">
    <property type="entry name" value="FN3_sf"/>
</dbReference>
<comment type="cofactor">
    <cofactor evidence="1">
        <name>Zn(2+)</name>
        <dbReference type="ChEBI" id="CHEBI:29105"/>
    </cofactor>
</comment>
<feature type="region of interest" description="Disordered" evidence="12">
    <location>
        <begin position="1859"/>
        <end position="1890"/>
    </location>
</feature>
<evidence type="ECO:0000256" key="1">
    <source>
        <dbReference type="ARBA" id="ARBA00001947"/>
    </source>
</evidence>
<evidence type="ECO:0000256" key="9">
    <source>
        <dbReference type="ARBA" id="ARBA00023049"/>
    </source>
</evidence>
<comment type="subcellular location">
    <subcellularLocation>
        <location evidence="2">Membrane</location>
        <topology evidence="2">Single-pass membrane protein</topology>
    </subcellularLocation>
</comment>
<feature type="transmembrane region" description="Helical" evidence="13">
    <location>
        <begin position="1688"/>
        <end position="1712"/>
    </location>
</feature>
<dbReference type="InterPro" id="IPR024079">
    <property type="entry name" value="MetalloPept_cat_dom_sf"/>
</dbReference>
<dbReference type="GO" id="GO:0009653">
    <property type="term" value="P:anatomical structure morphogenesis"/>
    <property type="evidence" value="ECO:0007669"/>
    <property type="project" value="UniProtKB-ARBA"/>
</dbReference>
<dbReference type="SMART" id="SM00409">
    <property type="entry name" value="IG"/>
    <property type="match status" value="9"/>
</dbReference>
<dbReference type="PRINTS" id="PR00786">
    <property type="entry name" value="NEPRILYSIN"/>
</dbReference>
<organism evidence="17 18">
    <name type="scientific">Petrolisthes cinctipes</name>
    <name type="common">Flat porcelain crab</name>
    <dbReference type="NCBI Taxonomy" id="88211"/>
    <lineage>
        <taxon>Eukaryota</taxon>
        <taxon>Metazoa</taxon>
        <taxon>Ecdysozoa</taxon>
        <taxon>Arthropoda</taxon>
        <taxon>Crustacea</taxon>
        <taxon>Multicrustacea</taxon>
        <taxon>Malacostraca</taxon>
        <taxon>Eumalacostraca</taxon>
        <taxon>Eucarida</taxon>
        <taxon>Decapoda</taxon>
        <taxon>Pleocyemata</taxon>
        <taxon>Anomura</taxon>
        <taxon>Galatheoidea</taxon>
        <taxon>Porcellanidae</taxon>
        <taxon>Petrolisthes</taxon>
    </lineage>
</organism>
<reference evidence="17" key="1">
    <citation type="submission" date="2023-10" db="EMBL/GenBank/DDBJ databases">
        <title>Genome assemblies of two species of porcelain crab, Petrolisthes cinctipes and Petrolisthes manimaculis (Anomura: Porcellanidae).</title>
        <authorList>
            <person name="Angst P."/>
        </authorList>
    </citation>
    <scope>NUCLEOTIDE SEQUENCE</scope>
    <source>
        <strain evidence="17">PB745_01</strain>
        <tissue evidence="17">Gill</tissue>
    </source>
</reference>
<evidence type="ECO:0000313" key="17">
    <source>
        <dbReference type="EMBL" id="KAK3870387.1"/>
    </source>
</evidence>
<feature type="compositionally biased region" description="Polar residues" evidence="12">
    <location>
        <begin position="2423"/>
        <end position="2438"/>
    </location>
</feature>
<dbReference type="GO" id="GO:0046872">
    <property type="term" value="F:metal ion binding"/>
    <property type="evidence" value="ECO:0007669"/>
    <property type="project" value="UniProtKB-KW"/>
</dbReference>
<feature type="compositionally biased region" description="Polar residues" evidence="12">
    <location>
        <begin position="2214"/>
        <end position="2240"/>
    </location>
</feature>
<feature type="compositionally biased region" description="Low complexity" evidence="12">
    <location>
        <begin position="2403"/>
        <end position="2414"/>
    </location>
</feature>
<gene>
    <name evidence="17" type="ORF">Pcinc_024381</name>
</gene>
<feature type="compositionally biased region" description="Polar residues" evidence="12">
    <location>
        <begin position="2165"/>
        <end position="2176"/>
    </location>
</feature>